<keyword evidence="2" id="KW-1185">Reference proteome</keyword>
<evidence type="ECO:0000313" key="1">
    <source>
        <dbReference type="EMBL" id="PXX16842.1"/>
    </source>
</evidence>
<protein>
    <submittedName>
        <fullName evidence="1">Homeodomain-like domain-containing protein</fullName>
    </submittedName>
</protein>
<dbReference type="SUPFAM" id="SSF46689">
    <property type="entry name" value="Homeodomain-like"/>
    <property type="match status" value="1"/>
</dbReference>
<organism evidence="1 2">
    <name type="scientific">Paraburkholderia tropica</name>
    <dbReference type="NCBI Taxonomy" id="92647"/>
    <lineage>
        <taxon>Bacteria</taxon>
        <taxon>Pseudomonadati</taxon>
        <taxon>Pseudomonadota</taxon>
        <taxon>Betaproteobacteria</taxon>
        <taxon>Burkholderiales</taxon>
        <taxon>Burkholderiaceae</taxon>
        <taxon>Paraburkholderia</taxon>
    </lineage>
</organism>
<dbReference type="Pfam" id="PF13384">
    <property type="entry name" value="HTH_23"/>
    <property type="match status" value="1"/>
</dbReference>
<dbReference type="Proteomes" id="UP000247515">
    <property type="component" value="Unassembled WGS sequence"/>
</dbReference>
<name>A0ABX5MQ29_9BURK</name>
<dbReference type="InterPro" id="IPR009057">
    <property type="entry name" value="Homeodomain-like_sf"/>
</dbReference>
<accession>A0ABX5MQ29</accession>
<sequence>MNATGTITMTMREVDRFKVIQAVTEARLKPDQAAERLGLTVRQIERLVIRYRESGAAGLTSRKSGRCG</sequence>
<evidence type="ECO:0000313" key="2">
    <source>
        <dbReference type="Proteomes" id="UP000247515"/>
    </source>
</evidence>
<gene>
    <name evidence="1" type="ORF">C7400_10751</name>
</gene>
<reference evidence="1 2" key="1">
    <citation type="submission" date="2018-05" db="EMBL/GenBank/DDBJ databases">
        <title>Genomic Encyclopedia of Type Strains, Phase IV (KMG-V): Genome sequencing to study the core and pangenomes of soil and plant-associated prokaryotes.</title>
        <authorList>
            <person name="Whitman W."/>
        </authorList>
    </citation>
    <scope>NUCLEOTIDE SEQUENCE [LARGE SCALE GENOMIC DNA]</scope>
    <source>
        <strain evidence="1 2">SIr-6563</strain>
    </source>
</reference>
<comment type="caution">
    <text evidence="1">The sequence shown here is derived from an EMBL/GenBank/DDBJ whole genome shotgun (WGS) entry which is preliminary data.</text>
</comment>
<dbReference type="EMBL" id="QJJV01000007">
    <property type="protein sequence ID" value="PXX16842.1"/>
    <property type="molecule type" value="Genomic_DNA"/>
</dbReference>
<proteinExistence type="predicted"/>